<dbReference type="AlphaFoldDB" id="A0A232ESS6"/>
<evidence type="ECO:0000313" key="1">
    <source>
        <dbReference type="EMBL" id="OXU21401.1"/>
    </source>
</evidence>
<organism evidence="1 2">
    <name type="scientific">Trichomalopsis sarcophagae</name>
    <dbReference type="NCBI Taxonomy" id="543379"/>
    <lineage>
        <taxon>Eukaryota</taxon>
        <taxon>Metazoa</taxon>
        <taxon>Ecdysozoa</taxon>
        <taxon>Arthropoda</taxon>
        <taxon>Hexapoda</taxon>
        <taxon>Insecta</taxon>
        <taxon>Pterygota</taxon>
        <taxon>Neoptera</taxon>
        <taxon>Endopterygota</taxon>
        <taxon>Hymenoptera</taxon>
        <taxon>Apocrita</taxon>
        <taxon>Proctotrupomorpha</taxon>
        <taxon>Chalcidoidea</taxon>
        <taxon>Pteromalidae</taxon>
        <taxon>Pteromalinae</taxon>
        <taxon>Trichomalopsis</taxon>
    </lineage>
</organism>
<dbReference type="PANTHER" id="PTHR46579:SF1">
    <property type="entry name" value="F5_8 TYPE C DOMAIN-CONTAINING PROTEIN"/>
    <property type="match status" value="1"/>
</dbReference>
<name>A0A232ESS6_9HYME</name>
<proteinExistence type="predicted"/>
<protein>
    <submittedName>
        <fullName evidence="1">Uncharacterized protein</fullName>
    </submittedName>
</protein>
<keyword evidence="2" id="KW-1185">Reference proteome</keyword>
<gene>
    <name evidence="1" type="ORF">TSAR_001119</name>
</gene>
<dbReference type="OrthoDB" id="6509516at2759"/>
<dbReference type="PANTHER" id="PTHR46579">
    <property type="entry name" value="F5/8 TYPE C DOMAIN-CONTAINING PROTEIN-RELATED"/>
    <property type="match status" value="1"/>
</dbReference>
<sequence>MMIMMVFSDANDDDTVIIDIEDVENDSDIHFKDSDSEESVLDLLMFKESNLLVRDVVTMISAFSLRFSVSDEGRIQLMDMFKLAAGPKFEHCKISKYRMEQCVPNQDEYMTYYYYCSKCYNQILYSINAANYKLKTRNVVCEKCEEKVVLSNTKLLNDIVRNLSFRNDNKNSKGIITDIYGGEIQQKIIQEKNTKNLILLNFSTDGAPLTKSGKNSFWALQVTINSLSPKLRYKNILIAGMLIVKREPNPNLMNLYMSKFVDQINLLYENGISRRIEDTDITFNHSNDVAFALKNNKITNGVKGDSILNKLPYFDLVWSFSYEYMHGGICLKGDSILNKLPYFDLVWSFSYEYMHGLLLGVTLQLLNEWKNGSTEYKIKKKLIEMIEKKFLTITPNKEIHRLPRSGIIAGSNKAKASELRSWLLCYSLPCLTGTLHPDALNHYSLLVKSSYTLLKSQITENELKICEDDLTTFVVNYEMYYKETSMTFNVHTLLHICDSIRKTGLLCTNSAFPFESNIYNLKTFVNGSKGMDRQIARKSLQSLMFKTGDITSNSEKSNNFCANLFNPQRLKVYYDVGGAAGNVENVTYVGKGIRVNNVKDFPNCIAYKKCIFNGSVYHSTQYKRAKKTNDTTVLLKDDRFATILYFLKTQNDKRCYLKLSILNVPRSNPFSGIYHIKKVIRTENYNDSIVILPIDSIEKKAIFVDLNCIQYVCTLPNNIEIQ</sequence>
<accession>A0A232ESS6</accession>
<comment type="caution">
    <text evidence="1">The sequence shown here is derived from an EMBL/GenBank/DDBJ whole genome shotgun (WGS) entry which is preliminary data.</text>
</comment>
<dbReference type="EMBL" id="NNAY01002381">
    <property type="protein sequence ID" value="OXU21401.1"/>
    <property type="molecule type" value="Genomic_DNA"/>
</dbReference>
<dbReference type="Proteomes" id="UP000215335">
    <property type="component" value="Unassembled WGS sequence"/>
</dbReference>
<evidence type="ECO:0000313" key="2">
    <source>
        <dbReference type="Proteomes" id="UP000215335"/>
    </source>
</evidence>
<reference evidence="1 2" key="1">
    <citation type="journal article" date="2017" name="Curr. Biol.">
        <title>The Evolution of Venom by Co-option of Single-Copy Genes.</title>
        <authorList>
            <person name="Martinson E.O."/>
            <person name="Mrinalini"/>
            <person name="Kelkar Y.D."/>
            <person name="Chang C.H."/>
            <person name="Werren J.H."/>
        </authorList>
    </citation>
    <scope>NUCLEOTIDE SEQUENCE [LARGE SCALE GENOMIC DNA]</scope>
    <source>
        <strain evidence="1 2">Alberta</strain>
        <tissue evidence="1">Whole body</tissue>
    </source>
</reference>